<dbReference type="Proteomes" id="UP001055553">
    <property type="component" value="Chromosome"/>
</dbReference>
<name>A0A915SZY4_9ARCH</name>
<evidence type="ECO:0000313" key="1">
    <source>
        <dbReference type="EMBL" id="BBL45544.1"/>
    </source>
</evidence>
<evidence type="ECO:0000313" key="2">
    <source>
        <dbReference type="Proteomes" id="UP001055553"/>
    </source>
</evidence>
<accession>A0A915SZY4</accession>
<dbReference type="EMBL" id="AP019769">
    <property type="protein sequence ID" value="BBL45544.1"/>
    <property type="molecule type" value="Genomic_DNA"/>
</dbReference>
<proteinExistence type="predicted"/>
<protein>
    <submittedName>
        <fullName evidence="1">Uncharacterized protein</fullName>
    </submittedName>
</protein>
<reference evidence="2" key="1">
    <citation type="journal article" date="2022" name="Int. J. Syst. Evol. Microbiol.">
        <title>Nanobdella aerobiophila gen. nov., sp. nov., a thermoacidophilic, obligate ectosymbiotic archaeon, and proposal of Nanobdellaceae fam. nov., Nanobdellales ord. nov. and Nanobdellia class. nov.</title>
        <authorList>
            <person name="Kato S."/>
            <person name="Ogasawara A."/>
            <person name="Itoh T."/>
            <person name="Sakai H.D."/>
            <person name="Shimizu M."/>
            <person name="Yuki M."/>
            <person name="Kaneko M."/>
            <person name="Takashina T."/>
            <person name="Ohkuma M."/>
        </authorList>
    </citation>
    <scope>NUCLEOTIDE SEQUENCE [LARGE SCALE GENOMIC DNA]</scope>
    <source>
        <strain evidence="2">MJ1</strain>
    </source>
</reference>
<organism evidence="1 2">
    <name type="scientific">Nanobdella aerobiophila</name>
    <dbReference type="NCBI Taxonomy" id="2586965"/>
    <lineage>
        <taxon>Archaea</taxon>
        <taxon>Nanobdellota</taxon>
        <taxon>Nanobdellia</taxon>
        <taxon>Nanobdellales</taxon>
        <taxon>Nanobdellaceae</taxon>
        <taxon>Nanobdella</taxon>
    </lineage>
</organism>
<dbReference type="AlphaFoldDB" id="A0A915SZY4"/>
<dbReference type="GeneID" id="74568327"/>
<keyword evidence="2" id="KW-1185">Reference proteome</keyword>
<dbReference type="RefSeq" id="WP_258393569.1">
    <property type="nucleotide sequence ID" value="NZ_AP019769.1"/>
</dbReference>
<dbReference type="KEGG" id="naer:MJ1_0380"/>
<sequence>MKKDINELEDFTKEKFNTVREYLDFQPIIEKYNKYYLSLIK</sequence>
<gene>
    <name evidence="1" type="ORF">MJ1_0380</name>
</gene>